<sequence length="227" mass="24664">MWPLRASPAHFQPSQPQDKDRADGERLAMSPSLPILLGQVLCLGQVILTQEGALPRPSISAEPGAVILWGQPVTIVCRGPAEAETFRLAWEDGSNYTDQKILPQRPPHETEARFPITRVSDDTARHYYCRYHKNSSWSEHSEFLELVVTGEDVSALPSGLSPCPWTLSPGVSSVPRLSCPPVDPPSPFLPLQLSVFSPFSLYSSVTQTSHGSDAQCPGVAPNILGVS</sequence>
<evidence type="ECO:0000256" key="2">
    <source>
        <dbReference type="ARBA" id="ARBA00023157"/>
    </source>
</evidence>
<reference evidence="6 7" key="1">
    <citation type="journal article" date="2009" name="Science">
        <title>Genome sequence, comparative analysis, and population genetics of the domestic horse.</title>
        <authorList>
            <consortium name="Broad Institute Genome Sequencing Platform"/>
            <consortium name="Broad Institute Whole Genome Assembly Team"/>
            <person name="Wade C.M."/>
            <person name="Giulotto E."/>
            <person name="Sigurdsson S."/>
            <person name="Zoli M."/>
            <person name="Gnerre S."/>
            <person name="Imsland F."/>
            <person name="Lear T.L."/>
            <person name="Adelson D.L."/>
            <person name="Bailey E."/>
            <person name="Bellone R.R."/>
            <person name="Bloecker H."/>
            <person name="Distl O."/>
            <person name="Edgar R.C."/>
            <person name="Garber M."/>
            <person name="Leeb T."/>
            <person name="Mauceli E."/>
            <person name="MacLeod J.N."/>
            <person name="Penedo M.C.T."/>
            <person name="Raison J.M."/>
            <person name="Sharpe T."/>
            <person name="Vogel J."/>
            <person name="Andersson L."/>
            <person name="Antczak D.F."/>
            <person name="Biagi T."/>
            <person name="Binns M.M."/>
            <person name="Chowdhary B.P."/>
            <person name="Coleman S.J."/>
            <person name="Della Valle G."/>
            <person name="Fryc S."/>
            <person name="Guerin G."/>
            <person name="Hasegawa T."/>
            <person name="Hill E.W."/>
            <person name="Jurka J."/>
            <person name="Kiialainen A."/>
            <person name="Lindgren G."/>
            <person name="Liu J."/>
            <person name="Magnani E."/>
            <person name="Mickelson J.R."/>
            <person name="Murray J."/>
            <person name="Nergadze S.G."/>
            <person name="Onofrio R."/>
            <person name="Pedroni S."/>
            <person name="Piras M.F."/>
            <person name="Raudsepp T."/>
            <person name="Rocchi M."/>
            <person name="Roeed K.H."/>
            <person name="Ryder O.A."/>
            <person name="Searle S."/>
            <person name="Skow L."/>
            <person name="Swinburne J.E."/>
            <person name="Syvaenen A.C."/>
            <person name="Tozaki T."/>
            <person name="Valberg S.J."/>
            <person name="Vaudin M."/>
            <person name="White J.R."/>
            <person name="Zody M.C."/>
            <person name="Lander E.S."/>
            <person name="Lindblad-Toh K."/>
        </authorList>
    </citation>
    <scope>NUCLEOTIDE SEQUENCE [LARGE SCALE GENOMIC DNA]</scope>
    <source>
        <strain evidence="6 7">Thoroughbred</strain>
    </source>
</reference>
<evidence type="ECO:0000313" key="7">
    <source>
        <dbReference type="Proteomes" id="UP000002281"/>
    </source>
</evidence>
<dbReference type="InterPro" id="IPR036179">
    <property type="entry name" value="Ig-like_dom_sf"/>
</dbReference>
<dbReference type="GO" id="GO:0002764">
    <property type="term" value="P:immune response-regulating signaling pathway"/>
    <property type="evidence" value="ECO:0000318"/>
    <property type="project" value="GO_Central"/>
</dbReference>
<dbReference type="InterPro" id="IPR013783">
    <property type="entry name" value="Ig-like_fold"/>
</dbReference>
<name>A0A9L0R4Z5_HORSE</name>
<dbReference type="SUPFAM" id="SSF48726">
    <property type="entry name" value="Immunoglobulin"/>
    <property type="match status" value="1"/>
</dbReference>
<dbReference type="InterPro" id="IPR007110">
    <property type="entry name" value="Ig-like_dom"/>
</dbReference>
<dbReference type="GO" id="GO:0005886">
    <property type="term" value="C:plasma membrane"/>
    <property type="evidence" value="ECO:0000318"/>
    <property type="project" value="GO_Central"/>
</dbReference>
<protein>
    <recommendedName>
        <fullName evidence="5">Ig-like domain-containing protein</fullName>
    </recommendedName>
</protein>
<dbReference type="PANTHER" id="PTHR11738">
    <property type="entry name" value="MHC CLASS I NK CELL RECEPTOR"/>
    <property type="match status" value="1"/>
</dbReference>
<reference evidence="6" key="3">
    <citation type="submission" date="2025-09" db="UniProtKB">
        <authorList>
            <consortium name="Ensembl"/>
        </authorList>
    </citation>
    <scope>IDENTIFICATION</scope>
    <source>
        <strain evidence="6">Thoroughbred</strain>
    </source>
</reference>
<dbReference type="AlphaFoldDB" id="A0A9L0R4Z5"/>
<accession>A0A9L0R4Z5</accession>
<evidence type="ECO:0000256" key="1">
    <source>
        <dbReference type="ARBA" id="ARBA00022729"/>
    </source>
</evidence>
<keyword evidence="1" id="KW-0732">Signal</keyword>
<dbReference type="FunFam" id="2.60.40.10:FF:000049">
    <property type="entry name" value="Leukocyte immunoglobulin-like receptor subfamily B member 1"/>
    <property type="match status" value="1"/>
</dbReference>
<evidence type="ECO:0000256" key="3">
    <source>
        <dbReference type="ARBA" id="ARBA00023319"/>
    </source>
</evidence>
<evidence type="ECO:0000313" key="6">
    <source>
        <dbReference type="Ensembl" id="ENSECAP00000057935.1"/>
    </source>
</evidence>
<dbReference type="PANTHER" id="PTHR11738:SF129">
    <property type="entry name" value="LEUKOCYTE-ASSOCIATED IMMUNOGLOBULIN-LIKE RECEPTOR 1"/>
    <property type="match status" value="1"/>
</dbReference>
<proteinExistence type="predicted"/>
<evidence type="ECO:0000259" key="5">
    <source>
        <dbReference type="PROSITE" id="PS50835"/>
    </source>
</evidence>
<dbReference type="Proteomes" id="UP000002281">
    <property type="component" value="Chromosome 10"/>
</dbReference>
<dbReference type="Gene3D" id="2.60.40.10">
    <property type="entry name" value="Immunoglobulins"/>
    <property type="match status" value="1"/>
</dbReference>
<dbReference type="PROSITE" id="PS50835">
    <property type="entry name" value="IG_LIKE"/>
    <property type="match status" value="1"/>
</dbReference>
<dbReference type="InterPro" id="IPR050412">
    <property type="entry name" value="Ig-like_Receptors_ImmuneReg"/>
</dbReference>
<dbReference type="Ensembl" id="ENSECAT00000112785.1">
    <property type="protein sequence ID" value="ENSECAP00000057935.1"/>
    <property type="gene ID" value="ENSECAG00000044297.1"/>
</dbReference>
<keyword evidence="2" id="KW-1015">Disulfide bond</keyword>
<feature type="region of interest" description="Disordered" evidence="4">
    <location>
        <begin position="1"/>
        <end position="24"/>
    </location>
</feature>
<organism evidence="6 7">
    <name type="scientific">Equus caballus</name>
    <name type="common">Horse</name>
    <dbReference type="NCBI Taxonomy" id="9796"/>
    <lineage>
        <taxon>Eukaryota</taxon>
        <taxon>Metazoa</taxon>
        <taxon>Chordata</taxon>
        <taxon>Craniata</taxon>
        <taxon>Vertebrata</taxon>
        <taxon>Euteleostomi</taxon>
        <taxon>Mammalia</taxon>
        <taxon>Eutheria</taxon>
        <taxon>Laurasiatheria</taxon>
        <taxon>Perissodactyla</taxon>
        <taxon>Equidae</taxon>
        <taxon>Equus</taxon>
    </lineage>
</organism>
<dbReference type="GeneTree" id="ENSGT01100000263478"/>
<evidence type="ECO:0000256" key="4">
    <source>
        <dbReference type="SAM" id="MobiDB-lite"/>
    </source>
</evidence>
<feature type="domain" description="Ig-like" evidence="5">
    <location>
        <begin position="57"/>
        <end position="145"/>
    </location>
</feature>
<reference evidence="6" key="2">
    <citation type="submission" date="2025-08" db="UniProtKB">
        <authorList>
            <consortium name="Ensembl"/>
        </authorList>
    </citation>
    <scope>IDENTIFICATION</scope>
    <source>
        <strain evidence="6">Thoroughbred</strain>
    </source>
</reference>
<keyword evidence="3" id="KW-0393">Immunoglobulin domain</keyword>
<keyword evidence="7" id="KW-1185">Reference proteome</keyword>